<keyword evidence="4 5" id="KW-0326">Glycosidase</keyword>
<dbReference type="InterPro" id="IPR051214">
    <property type="entry name" value="GH32_Enzymes"/>
</dbReference>
<evidence type="ECO:0000259" key="6">
    <source>
        <dbReference type="Pfam" id="PF00251"/>
    </source>
</evidence>
<evidence type="ECO:0000256" key="3">
    <source>
        <dbReference type="ARBA" id="ARBA00022801"/>
    </source>
</evidence>
<dbReference type="SMART" id="SM00640">
    <property type="entry name" value="Glyco_32"/>
    <property type="match status" value="1"/>
</dbReference>
<dbReference type="InterPro" id="IPR001362">
    <property type="entry name" value="Glyco_hydro_32"/>
</dbReference>
<dbReference type="EC" id="3.2.1.26" evidence="2"/>
<dbReference type="Pfam" id="PF00251">
    <property type="entry name" value="Glyco_hydro_32N"/>
    <property type="match status" value="1"/>
</dbReference>
<evidence type="ECO:0000313" key="9">
    <source>
        <dbReference type="Proteomes" id="UP000823638"/>
    </source>
</evidence>
<evidence type="ECO:0000256" key="2">
    <source>
        <dbReference type="ARBA" id="ARBA00012758"/>
    </source>
</evidence>
<dbReference type="GO" id="GO:0005975">
    <property type="term" value="P:carbohydrate metabolic process"/>
    <property type="evidence" value="ECO:0007669"/>
    <property type="project" value="InterPro"/>
</dbReference>
<evidence type="ECO:0000313" key="8">
    <source>
        <dbReference type="EMBL" id="MBO8458328.1"/>
    </source>
</evidence>
<organism evidence="8 9">
    <name type="scientific">Candidatus Gallitreponema excrementavium</name>
    <dbReference type="NCBI Taxonomy" id="2840840"/>
    <lineage>
        <taxon>Bacteria</taxon>
        <taxon>Pseudomonadati</taxon>
        <taxon>Spirochaetota</taxon>
        <taxon>Spirochaetia</taxon>
        <taxon>Spirochaetales</taxon>
        <taxon>Candidatus Gallitreponema</taxon>
    </lineage>
</organism>
<dbReference type="PANTHER" id="PTHR43101:SF1">
    <property type="entry name" value="BETA-FRUCTOSIDASE"/>
    <property type="match status" value="1"/>
</dbReference>
<dbReference type="InterPro" id="IPR023296">
    <property type="entry name" value="Glyco_hydro_beta-prop_sf"/>
</dbReference>
<comment type="caution">
    <text evidence="8">The sequence shown here is derived from an EMBL/GenBank/DDBJ whole genome shotgun (WGS) entry which is preliminary data.</text>
</comment>
<dbReference type="PANTHER" id="PTHR43101">
    <property type="entry name" value="BETA-FRUCTOSIDASE"/>
    <property type="match status" value="1"/>
</dbReference>
<dbReference type="InterPro" id="IPR013320">
    <property type="entry name" value="ConA-like_dom_sf"/>
</dbReference>
<dbReference type="Pfam" id="PF08244">
    <property type="entry name" value="Glyco_hydro_32C"/>
    <property type="match status" value="1"/>
</dbReference>
<feature type="domain" description="Glycosyl hydrolase family 32 C-terminal" evidence="7">
    <location>
        <begin position="338"/>
        <end position="480"/>
    </location>
</feature>
<sequence length="495" mass="57830">MWLLERSEREKKHLLKRIGKKNVPEFHLFAPGGWLNDPNGFSEYKGRYHLFFQYHPYSTNWGPMHWGHSTTRDFLHWKTEKIALAPDENFDDKGCFSGTALSWKGKHIIAYTGVYEKNGLEIQSQCVALGNGKKYKKLKENPVITSENIPFEYDIRDFRDPKIWMENNRFYLAAVVRKKDSGGALVVFKSRDLKKWDFVSVAVESRNKIGSMWECPDIFRIGKKTVFIVSPMEMEANKKRQIEEGSNSIYFIGNFTQDKEFLISKDFLKNGGVLLDYGIDFYAPQTMQTSDGRTVLVAWLASWNSIINPPGYLWQGMMCLPREIKIKHNRIIQKPVREIKKIRKEKKQGCIPISANHIHLDGIYGRKFELKLVFKSSLPADRVDYFEISIGNKIQNVRLSVRYNFKQKNAFIKFDRKNSITRQNITNEKEVYFPLKKGFMELRCICDYNSIEVFIQKGTHVFSNIYFLPEECVDVSFVNSSPETVDYSYYRLGKS</sequence>
<evidence type="ECO:0000256" key="1">
    <source>
        <dbReference type="ARBA" id="ARBA00009902"/>
    </source>
</evidence>
<feature type="domain" description="Glycosyl hydrolase family 32 N-terminal" evidence="6">
    <location>
        <begin position="27"/>
        <end position="335"/>
    </location>
</feature>
<dbReference type="AlphaFoldDB" id="A0A9D9N322"/>
<dbReference type="SUPFAM" id="SSF75005">
    <property type="entry name" value="Arabinanase/levansucrase/invertase"/>
    <property type="match status" value="1"/>
</dbReference>
<evidence type="ECO:0000256" key="5">
    <source>
        <dbReference type="RuleBase" id="RU362110"/>
    </source>
</evidence>
<comment type="similarity">
    <text evidence="1 5">Belongs to the glycosyl hydrolase 32 family.</text>
</comment>
<dbReference type="Gene3D" id="2.60.120.560">
    <property type="entry name" value="Exo-inulinase, domain 1"/>
    <property type="match status" value="1"/>
</dbReference>
<dbReference type="SUPFAM" id="SSF49899">
    <property type="entry name" value="Concanavalin A-like lectins/glucanases"/>
    <property type="match status" value="1"/>
</dbReference>
<dbReference type="Proteomes" id="UP000823638">
    <property type="component" value="Unassembled WGS sequence"/>
</dbReference>
<dbReference type="InterPro" id="IPR013189">
    <property type="entry name" value="Glyco_hydro_32_C"/>
</dbReference>
<gene>
    <name evidence="8" type="ORF">IAA81_08920</name>
</gene>
<reference evidence="8" key="1">
    <citation type="submission" date="2020-10" db="EMBL/GenBank/DDBJ databases">
        <authorList>
            <person name="Gilroy R."/>
        </authorList>
    </citation>
    <scope>NUCLEOTIDE SEQUENCE</scope>
    <source>
        <strain evidence="8">10532</strain>
    </source>
</reference>
<keyword evidence="3 5" id="KW-0378">Hydrolase</keyword>
<evidence type="ECO:0000259" key="7">
    <source>
        <dbReference type="Pfam" id="PF08244"/>
    </source>
</evidence>
<dbReference type="InterPro" id="IPR013148">
    <property type="entry name" value="Glyco_hydro_32_N"/>
</dbReference>
<proteinExistence type="inferred from homology"/>
<protein>
    <recommendedName>
        <fullName evidence="2">beta-fructofuranosidase</fullName>
        <ecNumber evidence="2">3.2.1.26</ecNumber>
    </recommendedName>
</protein>
<dbReference type="GO" id="GO:0004564">
    <property type="term" value="F:beta-fructofuranosidase activity"/>
    <property type="evidence" value="ECO:0007669"/>
    <property type="project" value="UniProtKB-EC"/>
</dbReference>
<dbReference type="Gene3D" id="2.115.10.20">
    <property type="entry name" value="Glycosyl hydrolase domain, family 43"/>
    <property type="match status" value="1"/>
</dbReference>
<evidence type="ECO:0000256" key="4">
    <source>
        <dbReference type="ARBA" id="ARBA00023295"/>
    </source>
</evidence>
<name>A0A9D9N322_9SPIR</name>
<reference evidence="8" key="2">
    <citation type="journal article" date="2021" name="PeerJ">
        <title>Extensive microbial diversity within the chicken gut microbiome revealed by metagenomics and culture.</title>
        <authorList>
            <person name="Gilroy R."/>
            <person name="Ravi A."/>
            <person name="Getino M."/>
            <person name="Pursley I."/>
            <person name="Horton D.L."/>
            <person name="Alikhan N.F."/>
            <person name="Baker D."/>
            <person name="Gharbi K."/>
            <person name="Hall N."/>
            <person name="Watson M."/>
            <person name="Adriaenssens E.M."/>
            <person name="Foster-Nyarko E."/>
            <person name="Jarju S."/>
            <person name="Secka A."/>
            <person name="Antonio M."/>
            <person name="Oren A."/>
            <person name="Chaudhuri R.R."/>
            <person name="La Ragione R."/>
            <person name="Hildebrand F."/>
            <person name="Pallen M.J."/>
        </authorList>
    </citation>
    <scope>NUCLEOTIDE SEQUENCE</scope>
    <source>
        <strain evidence="8">10532</strain>
    </source>
</reference>
<dbReference type="EMBL" id="JADIMM010000104">
    <property type="protein sequence ID" value="MBO8458328.1"/>
    <property type="molecule type" value="Genomic_DNA"/>
</dbReference>
<dbReference type="CDD" id="cd08996">
    <property type="entry name" value="GH32_FFase"/>
    <property type="match status" value="1"/>
</dbReference>
<accession>A0A9D9N322</accession>